<feature type="region of interest" description="Disordered" evidence="1">
    <location>
        <begin position="22"/>
        <end position="43"/>
    </location>
</feature>
<organism evidence="2 3">
    <name type="scientific">Granulosicoccus antarcticus IMCC3135</name>
    <dbReference type="NCBI Taxonomy" id="1192854"/>
    <lineage>
        <taxon>Bacteria</taxon>
        <taxon>Pseudomonadati</taxon>
        <taxon>Pseudomonadota</taxon>
        <taxon>Gammaproteobacteria</taxon>
        <taxon>Chromatiales</taxon>
        <taxon>Granulosicoccaceae</taxon>
        <taxon>Granulosicoccus</taxon>
    </lineage>
</organism>
<name>A0A2Z2NR31_9GAMM</name>
<evidence type="ECO:0008006" key="4">
    <source>
        <dbReference type="Google" id="ProtNLM"/>
    </source>
</evidence>
<evidence type="ECO:0000313" key="2">
    <source>
        <dbReference type="EMBL" id="ASJ73689.1"/>
    </source>
</evidence>
<proteinExistence type="predicted"/>
<accession>A0A2Z2NR31</accession>
<gene>
    <name evidence="2" type="ORF">IMCC3135_18050</name>
</gene>
<sequence length="324" mass="34904">MKISVLLLATAVFAVGCSSSDDDDIPVSQNDPSIPGDDGTTDTEQETIADFITMDNHVELLRNVLSIYSGKLWADEVLIEPDSGDRLVPTGVEYAADGTGDLISTPVDIVCENGGTVSITPATDGQPADAVTSWDFEFDNCQKGEAVREGQLKREIYESVRFTSADYSNTSQSRQIEFSGDLYYSSFATERADGVGTLITEDVDFTYSNNVDNLVITESNVNYYAGTFTGTSGGFHVKANWTNDIELAVSTIDNLLLVDSAGVIIDQGSFEVRNGDDNVLVFNADTGDVNTVEVSITSDGVTDTVIEPWSLLSDSFRFVTVTGF</sequence>
<evidence type="ECO:0000313" key="3">
    <source>
        <dbReference type="Proteomes" id="UP000250079"/>
    </source>
</evidence>
<reference evidence="2 3" key="1">
    <citation type="submission" date="2016-12" db="EMBL/GenBank/DDBJ databases">
        <authorList>
            <person name="Song W.-J."/>
            <person name="Kurnit D.M."/>
        </authorList>
    </citation>
    <scope>NUCLEOTIDE SEQUENCE [LARGE SCALE GENOMIC DNA]</scope>
    <source>
        <strain evidence="2 3">IMCC3135</strain>
    </source>
</reference>
<dbReference type="PROSITE" id="PS51257">
    <property type="entry name" value="PROKAR_LIPOPROTEIN"/>
    <property type="match status" value="1"/>
</dbReference>
<dbReference type="Proteomes" id="UP000250079">
    <property type="component" value="Chromosome"/>
</dbReference>
<dbReference type="EMBL" id="CP018632">
    <property type="protein sequence ID" value="ASJ73689.1"/>
    <property type="molecule type" value="Genomic_DNA"/>
</dbReference>
<dbReference type="KEGG" id="gai:IMCC3135_18050"/>
<keyword evidence="3" id="KW-1185">Reference proteome</keyword>
<dbReference type="AlphaFoldDB" id="A0A2Z2NR31"/>
<dbReference type="RefSeq" id="WP_088918831.1">
    <property type="nucleotide sequence ID" value="NZ_CP018632.1"/>
</dbReference>
<protein>
    <recommendedName>
        <fullName evidence="4">Lipoprotein</fullName>
    </recommendedName>
</protein>
<evidence type="ECO:0000256" key="1">
    <source>
        <dbReference type="SAM" id="MobiDB-lite"/>
    </source>
</evidence>